<sequence length="577" mass="59032">MHKTIIRAALACAVLGTSLSAVATEREGRIVVKFRDVSQARMSPQATLQALAAQARPVVALADGAQVLRVPASETEAVVSRLAAHPDVQYAVRDVVVQASAVDDPFYKGEVKLSNGVTYSRFQADLYDSRGGVNAPGAWEKGATGAGIVVAVLDTGIAAHPDLDANVVPGTGYDFITDAFISGRESDGRQSGGWDTGDWTHVSPYLGACNARKSSWHGTHVAGTIAAVTNNGIGVAGMAYDAKLLPVRVLGHCGGWMSDVADAITWASGGTVEGIPANATPAEVINLSLGARTACMPYMQAAIDGAVARGSTIVVAAGNDNVDVSQASPANCRNVIAVGSNGLTGKRARYSNHGLGITIAAPGGGQYVNDANGGEPWIPNGFIWSTANTGEQGPVAPAIVGNSGTSMAAPHVAGIVAMMQGAAPTPYAPAEILSLIVNTSRPFPALPDRPLGAGVADAGLAVAAALTGQAPLPAPKTLHSGYAELSAYANAGQTRHFIVDVPENKTRLTLRSYGGTGDADLYARIGAHASTSAHDAKSERPGNNGIVVIDAPVAGRWYVALHGVKAFNGVHLRATVE</sequence>
<dbReference type="CDD" id="cd07496">
    <property type="entry name" value="Peptidases_S8_13"/>
    <property type="match status" value="1"/>
</dbReference>
<evidence type="ECO:0000256" key="10">
    <source>
        <dbReference type="RuleBase" id="RU003355"/>
    </source>
</evidence>
<keyword evidence="3" id="KW-0964">Secreted</keyword>
<feature type="chain" id="PRO_5001996438" evidence="11">
    <location>
        <begin position="24"/>
        <end position="577"/>
    </location>
</feature>
<dbReference type="eggNOG" id="COG1404">
    <property type="taxonomic scope" value="Bacteria"/>
</dbReference>
<dbReference type="PROSITE" id="PS00136">
    <property type="entry name" value="SUBTILASE_ASP"/>
    <property type="match status" value="1"/>
</dbReference>
<evidence type="ECO:0000259" key="12">
    <source>
        <dbReference type="Pfam" id="PF00082"/>
    </source>
</evidence>
<proteinExistence type="inferred from homology"/>
<feature type="domain" description="Fervidolysin-like N-terminal prodomain" evidence="14">
    <location>
        <begin position="27"/>
        <end position="91"/>
    </location>
</feature>
<name>A0A0A2WDB1_9GAMM</name>
<dbReference type="GO" id="GO:0005576">
    <property type="term" value="C:extracellular region"/>
    <property type="evidence" value="ECO:0007669"/>
    <property type="project" value="UniProtKB-SubCell"/>
</dbReference>
<evidence type="ECO:0000259" key="14">
    <source>
        <dbReference type="Pfam" id="PF22148"/>
    </source>
</evidence>
<dbReference type="GO" id="GO:0004252">
    <property type="term" value="F:serine-type endopeptidase activity"/>
    <property type="evidence" value="ECO:0007669"/>
    <property type="project" value="UniProtKB-UniRule"/>
</dbReference>
<dbReference type="Proteomes" id="UP000030518">
    <property type="component" value="Unassembled WGS sequence"/>
</dbReference>
<dbReference type="InterPro" id="IPR022398">
    <property type="entry name" value="Peptidase_S8_His-AS"/>
</dbReference>
<evidence type="ECO:0000256" key="4">
    <source>
        <dbReference type="ARBA" id="ARBA00022670"/>
    </source>
</evidence>
<dbReference type="InterPro" id="IPR023827">
    <property type="entry name" value="Peptidase_S8_Asp-AS"/>
</dbReference>
<feature type="signal peptide" evidence="11">
    <location>
        <begin position="1"/>
        <end position="23"/>
    </location>
</feature>
<evidence type="ECO:0000256" key="3">
    <source>
        <dbReference type="ARBA" id="ARBA00022525"/>
    </source>
</evidence>
<dbReference type="InterPro" id="IPR000209">
    <property type="entry name" value="Peptidase_S8/S53_dom"/>
</dbReference>
<dbReference type="PANTHER" id="PTHR43806:SF11">
    <property type="entry name" value="CEREVISIN-RELATED"/>
    <property type="match status" value="1"/>
</dbReference>
<feature type="domain" description="Peptidase C-terminal archaeal/bacterial" evidence="13">
    <location>
        <begin position="498"/>
        <end position="562"/>
    </location>
</feature>
<evidence type="ECO:0000256" key="8">
    <source>
        <dbReference type="ARBA" id="ARBA00023145"/>
    </source>
</evidence>
<dbReference type="MEROPS" id="S08.067"/>
<dbReference type="PANTHER" id="PTHR43806">
    <property type="entry name" value="PEPTIDASE S8"/>
    <property type="match status" value="1"/>
</dbReference>
<keyword evidence="16" id="KW-1185">Reference proteome</keyword>
<dbReference type="PROSITE" id="PS51892">
    <property type="entry name" value="SUBTILASE"/>
    <property type="match status" value="1"/>
</dbReference>
<feature type="active site" description="Charge relay system" evidence="9">
    <location>
        <position position="154"/>
    </location>
</feature>
<dbReference type="AlphaFoldDB" id="A0A0A2WDB1"/>
<evidence type="ECO:0000256" key="11">
    <source>
        <dbReference type="SAM" id="SignalP"/>
    </source>
</evidence>
<accession>A0A0A2WDB1</accession>
<dbReference type="EMBL" id="JRKJ01000021">
    <property type="protein sequence ID" value="KGQ18181.1"/>
    <property type="molecule type" value="Genomic_DNA"/>
</dbReference>
<comment type="subcellular location">
    <subcellularLocation>
        <location evidence="1">Secreted</location>
    </subcellularLocation>
</comment>
<evidence type="ECO:0000256" key="5">
    <source>
        <dbReference type="ARBA" id="ARBA00022729"/>
    </source>
</evidence>
<dbReference type="Gene3D" id="2.60.120.380">
    <property type="match status" value="1"/>
</dbReference>
<dbReference type="SUPFAM" id="SSF52743">
    <property type="entry name" value="Subtilisin-like"/>
    <property type="match status" value="1"/>
</dbReference>
<gene>
    <name evidence="15" type="ORF">LF41_1535</name>
</gene>
<evidence type="ECO:0000256" key="9">
    <source>
        <dbReference type="PROSITE-ProRule" id="PRU01240"/>
    </source>
</evidence>
<comment type="caution">
    <text evidence="15">The sequence shown here is derived from an EMBL/GenBank/DDBJ whole genome shotgun (WGS) entry which is preliminary data.</text>
</comment>
<evidence type="ECO:0000256" key="6">
    <source>
        <dbReference type="ARBA" id="ARBA00022801"/>
    </source>
</evidence>
<dbReference type="Gene3D" id="3.40.50.200">
    <property type="entry name" value="Peptidase S8/S53 domain"/>
    <property type="match status" value="1"/>
</dbReference>
<feature type="active site" description="Charge relay system" evidence="9">
    <location>
        <position position="217"/>
    </location>
</feature>
<comment type="similarity">
    <text evidence="2 9 10">Belongs to the peptidase S8 family.</text>
</comment>
<evidence type="ECO:0000256" key="7">
    <source>
        <dbReference type="ARBA" id="ARBA00022825"/>
    </source>
</evidence>
<organism evidence="15 16">
    <name type="scientific">Lysobacter dokdonensis DS-58</name>
    <dbReference type="NCBI Taxonomy" id="1300345"/>
    <lineage>
        <taxon>Bacteria</taxon>
        <taxon>Pseudomonadati</taxon>
        <taxon>Pseudomonadota</taxon>
        <taxon>Gammaproteobacteria</taxon>
        <taxon>Lysobacterales</taxon>
        <taxon>Lysobacteraceae</taxon>
        <taxon>Noviluteimonas</taxon>
    </lineage>
</organism>
<dbReference type="RefSeq" id="WP_052116437.1">
    <property type="nucleotide sequence ID" value="NZ_JRKJ01000021.1"/>
</dbReference>
<dbReference type="InterPro" id="IPR036852">
    <property type="entry name" value="Peptidase_S8/S53_dom_sf"/>
</dbReference>
<dbReference type="STRING" id="1300345.LF41_1535"/>
<dbReference type="InterPro" id="IPR015500">
    <property type="entry name" value="Peptidase_S8_subtilisin-rel"/>
</dbReference>
<keyword evidence="7 9" id="KW-0720">Serine protease</keyword>
<dbReference type="InterPro" id="IPR054399">
    <property type="entry name" value="Fervidolysin-like_N_prodom"/>
</dbReference>
<feature type="domain" description="Peptidase S8/S53" evidence="12">
    <location>
        <begin position="145"/>
        <end position="454"/>
    </location>
</feature>
<dbReference type="PROSITE" id="PS00138">
    <property type="entry name" value="SUBTILASE_SER"/>
    <property type="match status" value="1"/>
</dbReference>
<dbReference type="OrthoDB" id="9790784at2"/>
<dbReference type="Pfam" id="PF00082">
    <property type="entry name" value="Peptidase_S8"/>
    <property type="match status" value="1"/>
</dbReference>
<evidence type="ECO:0000256" key="1">
    <source>
        <dbReference type="ARBA" id="ARBA00004613"/>
    </source>
</evidence>
<keyword evidence="4 9" id="KW-0645">Protease</keyword>
<keyword evidence="6 9" id="KW-0378">Hydrolase</keyword>
<dbReference type="Pfam" id="PF22148">
    <property type="entry name" value="Fervidolysin_NPro-like"/>
    <property type="match status" value="1"/>
</dbReference>
<dbReference type="PATRIC" id="fig|1300345.3.peg.2605"/>
<protein>
    <submittedName>
        <fullName evidence="15">Protease</fullName>
    </submittedName>
</protein>
<dbReference type="FunFam" id="3.40.50.200:FF:000022">
    <property type="entry name" value="Extracellular protease"/>
    <property type="match status" value="1"/>
</dbReference>
<evidence type="ECO:0000256" key="2">
    <source>
        <dbReference type="ARBA" id="ARBA00011073"/>
    </source>
</evidence>
<keyword evidence="8" id="KW-0865">Zymogen</keyword>
<dbReference type="PROSITE" id="PS00137">
    <property type="entry name" value="SUBTILASE_HIS"/>
    <property type="match status" value="1"/>
</dbReference>
<evidence type="ECO:0000259" key="13">
    <source>
        <dbReference type="Pfam" id="PF04151"/>
    </source>
</evidence>
<dbReference type="InterPro" id="IPR050131">
    <property type="entry name" value="Peptidase_S8_subtilisin-like"/>
</dbReference>
<dbReference type="InterPro" id="IPR023828">
    <property type="entry name" value="Peptidase_S8_Ser-AS"/>
</dbReference>
<dbReference type="GO" id="GO:0006508">
    <property type="term" value="P:proteolysis"/>
    <property type="evidence" value="ECO:0007669"/>
    <property type="project" value="UniProtKB-KW"/>
</dbReference>
<dbReference type="InterPro" id="IPR007280">
    <property type="entry name" value="Peptidase_C_arc/bac"/>
</dbReference>
<evidence type="ECO:0000313" key="16">
    <source>
        <dbReference type="Proteomes" id="UP000030518"/>
    </source>
</evidence>
<keyword evidence="5 11" id="KW-0732">Signal</keyword>
<dbReference type="InterPro" id="IPR034176">
    <property type="entry name" value="Peptidases_S8_13"/>
</dbReference>
<dbReference type="Pfam" id="PF04151">
    <property type="entry name" value="PPC"/>
    <property type="match status" value="1"/>
</dbReference>
<evidence type="ECO:0000313" key="15">
    <source>
        <dbReference type="EMBL" id="KGQ18181.1"/>
    </source>
</evidence>
<feature type="active site" description="Charge relay system" evidence="9">
    <location>
        <position position="406"/>
    </location>
</feature>
<reference evidence="15 16" key="1">
    <citation type="submission" date="2014-09" db="EMBL/GenBank/DDBJ databases">
        <title>Genome sequences of Lysobacter dokdonensis DS-58.</title>
        <authorList>
            <person name="Kim J.F."/>
            <person name="Kwak M.-J."/>
        </authorList>
    </citation>
    <scope>NUCLEOTIDE SEQUENCE [LARGE SCALE GENOMIC DNA]</scope>
    <source>
        <strain evidence="15 16">DS-58</strain>
    </source>
</reference>
<dbReference type="PRINTS" id="PR00723">
    <property type="entry name" value="SUBTILISIN"/>
</dbReference>